<evidence type="ECO:0000256" key="4">
    <source>
        <dbReference type="ARBA" id="ARBA00022525"/>
    </source>
</evidence>
<proteinExistence type="inferred from homology"/>
<feature type="non-terminal residue" evidence="7">
    <location>
        <position position="1"/>
    </location>
</feature>
<dbReference type="EMBL" id="ML213608">
    <property type="protein sequence ID" value="TFK37342.1"/>
    <property type="molecule type" value="Genomic_DNA"/>
</dbReference>
<dbReference type="GO" id="GO:0005199">
    <property type="term" value="F:structural constituent of cell wall"/>
    <property type="evidence" value="ECO:0007669"/>
    <property type="project" value="InterPro"/>
</dbReference>
<evidence type="ECO:0000313" key="7">
    <source>
        <dbReference type="EMBL" id="TFK37342.1"/>
    </source>
</evidence>
<dbReference type="CDD" id="cd23507">
    <property type="entry name" value="hydrophobin_I"/>
    <property type="match status" value="1"/>
</dbReference>
<keyword evidence="8" id="KW-1185">Reference proteome</keyword>
<accession>A0A5C3LWY9</accession>
<gene>
    <name evidence="7" type="ORF">BDQ12DRAFT_607748</name>
</gene>
<reference evidence="7 8" key="1">
    <citation type="journal article" date="2019" name="Nat. Ecol. Evol.">
        <title>Megaphylogeny resolves global patterns of mushroom evolution.</title>
        <authorList>
            <person name="Varga T."/>
            <person name="Krizsan K."/>
            <person name="Foldi C."/>
            <person name="Dima B."/>
            <person name="Sanchez-Garcia M."/>
            <person name="Sanchez-Ramirez S."/>
            <person name="Szollosi G.J."/>
            <person name="Szarkandi J.G."/>
            <person name="Papp V."/>
            <person name="Albert L."/>
            <person name="Andreopoulos W."/>
            <person name="Angelini C."/>
            <person name="Antonin V."/>
            <person name="Barry K.W."/>
            <person name="Bougher N.L."/>
            <person name="Buchanan P."/>
            <person name="Buyck B."/>
            <person name="Bense V."/>
            <person name="Catcheside P."/>
            <person name="Chovatia M."/>
            <person name="Cooper J."/>
            <person name="Damon W."/>
            <person name="Desjardin D."/>
            <person name="Finy P."/>
            <person name="Geml J."/>
            <person name="Haridas S."/>
            <person name="Hughes K."/>
            <person name="Justo A."/>
            <person name="Karasinski D."/>
            <person name="Kautmanova I."/>
            <person name="Kiss B."/>
            <person name="Kocsube S."/>
            <person name="Kotiranta H."/>
            <person name="LaButti K.M."/>
            <person name="Lechner B.E."/>
            <person name="Liimatainen K."/>
            <person name="Lipzen A."/>
            <person name="Lukacs Z."/>
            <person name="Mihaltcheva S."/>
            <person name="Morgado L.N."/>
            <person name="Niskanen T."/>
            <person name="Noordeloos M.E."/>
            <person name="Ohm R.A."/>
            <person name="Ortiz-Santana B."/>
            <person name="Ovrebo C."/>
            <person name="Racz N."/>
            <person name="Riley R."/>
            <person name="Savchenko A."/>
            <person name="Shiryaev A."/>
            <person name="Soop K."/>
            <person name="Spirin V."/>
            <person name="Szebenyi C."/>
            <person name="Tomsovsky M."/>
            <person name="Tulloss R.E."/>
            <person name="Uehling J."/>
            <person name="Grigoriev I.V."/>
            <person name="Vagvolgyi C."/>
            <person name="Papp T."/>
            <person name="Martin F.M."/>
            <person name="Miettinen O."/>
            <person name="Hibbett D.S."/>
            <person name="Nagy L.G."/>
        </authorList>
    </citation>
    <scope>NUCLEOTIDE SEQUENCE [LARGE SCALE GENOMIC DNA]</scope>
    <source>
        <strain evidence="7 8">CBS 166.37</strain>
    </source>
</reference>
<dbReference type="OrthoDB" id="4225815at2759"/>
<keyword evidence="4 6" id="KW-0964">Secreted</keyword>
<organism evidence="7 8">
    <name type="scientific">Crucibulum laeve</name>
    <dbReference type="NCBI Taxonomy" id="68775"/>
    <lineage>
        <taxon>Eukaryota</taxon>
        <taxon>Fungi</taxon>
        <taxon>Dikarya</taxon>
        <taxon>Basidiomycota</taxon>
        <taxon>Agaricomycotina</taxon>
        <taxon>Agaricomycetes</taxon>
        <taxon>Agaricomycetidae</taxon>
        <taxon>Agaricales</taxon>
        <taxon>Agaricineae</taxon>
        <taxon>Nidulariaceae</taxon>
        <taxon>Crucibulum</taxon>
    </lineage>
</organism>
<comment type="similarity">
    <text evidence="2 6">Belongs to the fungal hydrophobin family.</text>
</comment>
<evidence type="ECO:0000256" key="3">
    <source>
        <dbReference type="ARBA" id="ARBA00022512"/>
    </source>
</evidence>
<comment type="subcellular location">
    <subcellularLocation>
        <location evidence="1 6">Secreted</location>
        <location evidence="1 6">Cell wall</location>
    </subcellularLocation>
</comment>
<dbReference type="SMART" id="SM00075">
    <property type="entry name" value="HYDRO"/>
    <property type="match status" value="1"/>
</dbReference>
<protein>
    <recommendedName>
        <fullName evidence="6">Hydrophobin</fullName>
    </recommendedName>
</protein>
<evidence type="ECO:0000313" key="8">
    <source>
        <dbReference type="Proteomes" id="UP000308652"/>
    </source>
</evidence>
<sequence>SNSSTGDLQCCNSTQDSQNLSSTVLGIFGLLGIDVSSITALVGVTCTPITVIGLGGNSCSAQAVCCSNNSFNGLVALGCTPVNLSL</sequence>
<name>A0A5C3LWY9_9AGAR</name>
<dbReference type="GO" id="GO:0009277">
    <property type="term" value="C:fungal-type cell wall"/>
    <property type="evidence" value="ECO:0007669"/>
    <property type="project" value="InterPro"/>
</dbReference>
<dbReference type="AlphaFoldDB" id="A0A5C3LWY9"/>
<keyword evidence="3 6" id="KW-0134">Cell wall</keyword>
<evidence type="ECO:0000256" key="5">
    <source>
        <dbReference type="ARBA" id="ARBA00023157"/>
    </source>
</evidence>
<evidence type="ECO:0000256" key="2">
    <source>
        <dbReference type="ARBA" id="ARBA00010446"/>
    </source>
</evidence>
<evidence type="ECO:0000256" key="1">
    <source>
        <dbReference type="ARBA" id="ARBA00004191"/>
    </source>
</evidence>
<keyword evidence="5 6" id="KW-1015">Disulfide bond</keyword>
<dbReference type="Pfam" id="PF01185">
    <property type="entry name" value="Hydrophobin"/>
    <property type="match status" value="1"/>
</dbReference>
<dbReference type="InterPro" id="IPR001338">
    <property type="entry name" value="Class_I_Hydrophobin"/>
</dbReference>
<dbReference type="Proteomes" id="UP000308652">
    <property type="component" value="Unassembled WGS sequence"/>
</dbReference>
<evidence type="ECO:0000256" key="6">
    <source>
        <dbReference type="RuleBase" id="RU365009"/>
    </source>
</evidence>
<keyword evidence="6" id="KW-0732">Signal</keyword>